<gene>
    <name evidence="3" type="ORF">Krac_4500</name>
</gene>
<keyword evidence="4" id="KW-1185">Reference proteome</keyword>
<dbReference type="PANTHER" id="PTHR33498">
    <property type="entry name" value="TRANSPOSASE FOR INSERTION SEQUENCE ELEMENT IS1557"/>
    <property type="match status" value="1"/>
</dbReference>
<evidence type="ECO:0000313" key="4">
    <source>
        <dbReference type="Proteomes" id="UP000004508"/>
    </source>
</evidence>
<dbReference type="AlphaFoldDB" id="D6TSX4"/>
<accession>D6TSX4</accession>
<sequence length="534" mass="59744">MIVHLHATSPTSPCPRCGMSGSRVHSRYQRTVADVAFGGRHLMLKLLVRKWVCRVSSCPQHIFAERFPGLVQRYARMTERLNEALQSVGVTTNGADAARILSRLGMPTTAKTIIRRILQLSLPSEGSVRKIGIDEWAWKKGHRYATILVDLEQRRVVQLLSDRSVETIKAWLRMHPEIEIISRDRGKLFREAATGGAPQAQQVVDRFHLQKNFAEALEQFFRHKTRVLKRRREAWQEQPTSLPGLGFPKKRNRSVAGVIANVSLSTSASGSCFERDTTKSGLAQLAGISGRSVYRILQQQDAPPPRRRSRSHSVVDPYLSYLTERWNQGCHSGGQLYEEIRAQGYPGSRRTLERQLHAFRPHGTHVVTKHVITLGKAPSARGTALMIVRPAQNRTKEQTAYLAQLIQSDSTVAKAIALAQDFGQLVRQREGKLRLEQWQSAVRARASGIAELIEFVDGLADDAEAVVNGCSLTWSNGMVEGFINKVKWIKHSSYGQAGFPLLQRRVLLHPAHRSPFGLEKLKEGIVNVHSSAAV</sequence>
<dbReference type="InParanoid" id="D6TSX4"/>
<dbReference type="eggNOG" id="COG3464">
    <property type="taxonomic scope" value="Bacteria"/>
</dbReference>
<evidence type="ECO:0000259" key="2">
    <source>
        <dbReference type="Pfam" id="PF14690"/>
    </source>
</evidence>
<dbReference type="InterPro" id="IPR047951">
    <property type="entry name" value="Transpos_ISL3"/>
</dbReference>
<feature type="domain" description="Transposase IS204/IS1001/IS1096/IS1165 zinc-finger" evidence="2">
    <location>
        <begin position="13"/>
        <end position="54"/>
    </location>
</feature>
<protein>
    <submittedName>
        <fullName evidence="3">Transposase IS204/IS1001/IS1096/IS1165 family protein</fullName>
    </submittedName>
</protein>
<dbReference type="Pfam" id="PF01610">
    <property type="entry name" value="DDE_Tnp_ISL3"/>
    <property type="match status" value="2"/>
</dbReference>
<dbReference type="NCBIfam" id="NF033550">
    <property type="entry name" value="transpos_ISL3"/>
    <property type="match status" value="1"/>
</dbReference>
<feature type="domain" description="Transposase IS204/IS1001/IS1096/IS1165 DDE" evidence="1">
    <location>
        <begin position="131"/>
        <end position="231"/>
    </location>
</feature>
<organism evidence="3 4">
    <name type="scientific">Ktedonobacter racemifer DSM 44963</name>
    <dbReference type="NCBI Taxonomy" id="485913"/>
    <lineage>
        <taxon>Bacteria</taxon>
        <taxon>Bacillati</taxon>
        <taxon>Chloroflexota</taxon>
        <taxon>Ktedonobacteria</taxon>
        <taxon>Ktedonobacterales</taxon>
        <taxon>Ktedonobacteraceae</taxon>
        <taxon>Ktedonobacter</taxon>
    </lineage>
</organism>
<name>D6TSX4_KTERA</name>
<dbReference type="InterPro" id="IPR002560">
    <property type="entry name" value="Transposase_DDE"/>
</dbReference>
<dbReference type="InterPro" id="IPR029261">
    <property type="entry name" value="Transposase_Znf"/>
</dbReference>
<dbReference type="EMBL" id="ADVG01000003">
    <property type="protein sequence ID" value="EFH83525.1"/>
    <property type="molecule type" value="Genomic_DNA"/>
</dbReference>
<dbReference type="Pfam" id="PF14690">
    <property type="entry name" value="Zn_ribbon_ISL3"/>
    <property type="match status" value="1"/>
</dbReference>
<evidence type="ECO:0000313" key="3">
    <source>
        <dbReference type="EMBL" id="EFH83525.1"/>
    </source>
</evidence>
<dbReference type="STRING" id="485913.Krac_4500"/>
<comment type="caution">
    <text evidence="3">The sequence shown here is derived from an EMBL/GenBank/DDBJ whole genome shotgun (WGS) entry which is preliminary data.</text>
</comment>
<dbReference type="Proteomes" id="UP000004508">
    <property type="component" value="Unassembled WGS sequence"/>
</dbReference>
<dbReference type="PANTHER" id="PTHR33498:SF1">
    <property type="entry name" value="TRANSPOSASE FOR INSERTION SEQUENCE ELEMENT IS1557"/>
    <property type="match status" value="1"/>
</dbReference>
<feature type="domain" description="Transposase IS204/IS1001/IS1096/IS1165 DDE" evidence="1">
    <location>
        <begin position="380"/>
        <end position="500"/>
    </location>
</feature>
<reference evidence="3 4" key="1">
    <citation type="journal article" date="2011" name="Stand. Genomic Sci.">
        <title>Non-contiguous finished genome sequence and contextual data of the filamentous soil bacterium Ktedonobacter racemifer type strain (SOSP1-21).</title>
        <authorList>
            <person name="Chang Y.J."/>
            <person name="Land M."/>
            <person name="Hauser L."/>
            <person name="Chertkov O."/>
            <person name="Del Rio T.G."/>
            <person name="Nolan M."/>
            <person name="Copeland A."/>
            <person name="Tice H."/>
            <person name="Cheng J.F."/>
            <person name="Lucas S."/>
            <person name="Han C."/>
            <person name="Goodwin L."/>
            <person name="Pitluck S."/>
            <person name="Ivanova N."/>
            <person name="Ovchinikova G."/>
            <person name="Pati A."/>
            <person name="Chen A."/>
            <person name="Palaniappan K."/>
            <person name="Mavromatis K."/>
            <person name="Liolios K."/>
            <person name="Brettin T."/>
            <person name="Fiebig A."/>
            <person name="Rohde M."/>
            <person name="Abt B."/>
            <person name="Goker M."/>
            <person name="Detter J.C."/>
            <person name="Woyke T."/>
            <person name="Bristow J."/>
            <person name="Eisen J.A."/>
            <person name="Markowitz V."/>
            <person name="Hugenholtz P."/>
            <person name="Kyrpides N.C."/>
            <person name="Klenk H.P."/>
            <person name="Lapidus A."/>
        </authorList>
    </citation>
    <scope>NUCLEOTIDE SEQUENCE [LARGE SCALE GENOMIC DNA]</scope>
    <source>
        <strain evidence="4">DSM 44963</strain>
    </source>
</reference>
<evidence type="ECO:0000259" key="1">
    <source>
        <dbReference type="Pfam" id="PF01610"/>
    </source>
</evidence>
<proteinExistence type="predicted"/>